<organism evidence="1">
    <name type="scientific">viral metagenome</name>
    <dbReference type="NCBI Taxonomy" id="1070528"/>
    <lineage>
        <taxon>unclassified sequences</taxon>
        <taxon>metagenomes</taxon>
        <taxon>organismal metagenomes</taxon>
    </lineage>
</organism>
<dbReference type="EMBL" id="MT143722">
    <property type="protein sequence ID" value="QJB01660.1"/>
    <property type="molecule type" value="Genomic_DNA"/>
</dbReference>
<name>A0A6M3M6D2_9ZZZZ</name>
<gene>
    <name evidence="1" type="ORF">MM171B02188_0008</name>
</gene>
<proteinExistence type="predicted"/>
<dbReference type="AlphaFoldDB" id="A0A6M3M6D2"/>
<reference evidence="1" key="1">
    <citation type="submission" date="2020-03" db="EMBL/GenBank/DDBJ databases">
        <title>The deep terrestrial virosphere.</title>
        <authorList>
            <person name="Holmfeldt K."/>
            <person name="Nilsson E."/>
            <person name="Simone D."/>
            <person name="Lopez-Fernandez M."/>
            <person name="Wu X."/>
            <person name="de Brujin I."/>
            <person name="Lundin D."/>
            <person name="Andersson A."/>
            <person name="Bertilsson S."/>
            <person name="Dopson M."/>
        </authorList>
    </citation>
    <scope>NUCLEOTIDE SEQUENCE</scope>
    <source>
        <strain evidence="1">MM171B02188</strain>
    </source>
</reference>
<protein>
    <submittedName>
        <fullName evidence="1">Uncharacterized protein</fullName>
    </submittedName>
</protein>
<evidence type="ECO:0000313" key="1">
    <source>
        <dbReference type="EMBL" id="QJB01660.1"/>
    </source>
</evidence>
<sequence length="80" mass="9405">MRENEWLLTKEERDQVGVALPPDATQGDYIEALMRAQVRKLAQWLDRYGLIDRRWGTQHHPQQWEAFRKATGIDEEANNG</sequence>
<accession>A0A6M3M6D2</accession>